<gene>
    <name evidence="4" type="ORF">TrCOL_g9764</name>
</gene>
<dbReference type="Proteomes" id="UP001165065">
    <property type="component" value="Unassembled WGS sequence"/>
</dbReference>
<dbReference type="Pfam" id="PF01398">
    <property type="entry name" value="JAB"/>
    <property type="match status" value="1"/>
</dbReference>
<proteinExistence type="predicted"/>
<accession>A0A9W7GEQ5</accession>
<organism evidence="4 5">
    <name type="scientific">Triparma columacea</name>
    <dbReference type="NCBI Taxonomy" id="722753"/>
    <lineage>
        <taxon>Eukaryota</taxon>
        <taxon>Sar</taxon>
        <taxon>Stramenopiles</taxon>
        <taxon>Ochrophyta</taxon>
        <taxon>Bolidophyceae</taxon>
        <taxon>Parmales</taxon>
        <taxon>Triparmaceae</taxon>
        <taxon>Triparma</taxon>
    </lineage>
</organism>
<dbReference type="OrthoDB" id="10265695at2759"/>
<feature type="compositionally biased region" description="Basic and acidic residues" evidence="1">
    <location>
        <begin position="69"/>
        <end position="80"/>
    </location>
</feature>
<name>A0A9W7GEQ5_9STRA</name>
<keyword evidence="5" id="KW-1185">Reference proteome</keyword>
<dbReference type="InterPro" id="IPR000555">
    <property type="entry name" value="JAMM/MPN+_dom"/>
</dbReference>
<feature type="region of interest" description="Disordered" evidence="1">
    <location>
        <begin position="46"/>
        <end position="84"/>
    </location>
</feature>
<dbReference type="InterPro" id="IPR045810">
    <property type="entry name" value="eIF3h_C"/>
</dbReference>
<dbReference type="Pfam" id="PF19445">
    <property type="entry name" value="eIF3h_C"/>
    <property type="match status" value="1"/>
</dbReference>
<protein>
    <recommendedName>
        <fullName evidence="6">MPN domain-containing protein</fullName>
    </recommendedName>
</protein>
<evidence type="ECO:0000313" key="4">
    <source>
        <dbReference type="EMBL" id="GMI43182.1"/>
    </source>
</evidence>
<feature type="domain" description="JAB1/MPN/MOV34 metalloenzyme" evidence="2">
    <location>
        <begin position="6"/>
        <end position="109"/>
    </location>
</feature>
<evidence type="ECO:0000256" key="1">
    <source>
        <dbReference type="SAM" id="MobiDB-lite"/>
    </source>
</evidence>
<dbReference type="AlphaFoldDB" id="A0A9W7GEQ5"/>
<dbReference type="EMBL" id="BRYA01001450">
    <property type="protein sequence ID" value="GMI43182.1"/>
    <property type="molecule type" value="Genomic_DNA"/>
</dbReference>
<evidence type="ECO:0000313" key="5">
    <source>
        <dbReference type="Proteomes" id="UP001165065"/>
    </source>
</evidence>
<dbReference type="GO" id="GO:0008237">
    <property type="term" value="F:metallopeptidase activity"/>
    <property type="evidence" value="ECO:0007669"/>
    <property type="project" value="InterPro"/>
</dbReference>
<sequence>MARPTKTLIIDSVALLKVISHCSQSSISNNTGVLLGMEIDDNTIHVSSSFGHPEKRPSAVSRDDDDDESGSKKDNDGRGSEEEEAYEADMLRMLKAVNTDANIVGCYTSMFLGTFTPSLLSAPHPLVLLYDPAQSSSSATGNIVVRCFKLRESALDGDSTKGLYDEWAVKVSNNGLARSALYDLNRANKAQASEVLKNNDYGKSGAVDFERLDLSTNPFVEKNLEFLSTWVDELVQEQSKYSNFARNLYKEEQVGTKVDKKEKWKQGGPSRLDGLLVGTQLDTYCDNVLGHGQRGIKKTWVMGAVSAGK</sequence>
<evidence type="ECO:0008006" key="6">
    <source>
        <dbReference type="Google" id="ProtNLM"/>
    </source>
</evidence>
<comment type="caution">
    <text evidence="4">The sequence shown here is derived from an EMBL/GenBank/DDBJ whole genome shotgun (WGS) entry which is preliminary data.</text>
</comment>
<evidence type="ECO:0000259" key="3">
    <source>
        <dbReference type="Pfam" id="PF19445"/>
    </source>
</evidence>
<feature type="domain" description="eIF3h C-terminal" evidence="3">
    <location>
        <begin position="205"/>
        <end position="256"/>
    </location>
</feature>
<reference evidence="5" key="1">
    <citation type="journal article" date="2023" name="Commun. Biol.">
        <title>Genome analysis of Parmales, the sister group of diatoms, reveals the evolutionary specialization of diatoms from phago-mixotrophs to photoautotrophs.</title>
        <authorList>
            <person name="Ban H."/>
            <person name="Sato S."/>
            <person name="Yoshikawa S."/>
            <person name="Yamada K."/>
            <person name="Nakamura Y."/>
            <person name="Ichinomiya M."/>
            <person name="Sato N."/>
            <person name="Blanc-Mathieu R."/>
            <person name="Endo H."/>
            <person name="Kuwata A."/>
            <person name="Ogata H."/>
        </authorList>
    </citation>
    <scope>NUCLEOTIDE SEQUENCE [LARGE SCALE GENOMIC DNA]</scope>
</reference>
<evidence type="ECO:0000259" key="2">
    <source>
        <dbReference type="Pfam" id="PF01398"/>
    </source>
</evidence>
<dbReference type="Gene3D" id="3.40.140.10">
    <property type="entry name" value="Cytidine Deaminase, domain 2"/>
    <property type="match status" value="1"/>
</dbReference>